<sequence length="149" mass="16496">MEIDLPPDLIRAHFSGAITLKRLGLFLLSILLTGCASSTVGREYANQREMIFVPPIDIYETTNCISLNQVRSTKVIDRIGIAYEMPNQKVWLNRPKWGAATLDDDLVMVTQNGSNRLCSGDIVRFLDSSPVGYRGAIALGPFISYSSDQ</sequence>
<protein>
    <recommendedName>
        <fullName evidence="3">Lipoprotein</fullName>
    </recommendedName>
</protein>
<comment type="caution">
    <text evidence="1">The sequence shown here is derived from an EMBL/GenBank/DDBJ whole genome shotgun (WGS) entry which is preliminary data.</text>
</comment>
<evidence type="ECO:0000313" key="2">
    <source>
        <dbReference type="Proteomes" id="UP001500713"/>
    </source>
</evidence>
<evidence type="ECO:0000313" key="1">
    <source>
        <dbReference type="EMBL" id="GAA0486568.1"/>
    </source>
</evidence>
<keyword evidence="2" id="KW-1185">Reference proteome</keyword>
<organism evidence="1 2">
    <name type="scientific">Parasphingorhabdus litoris</name>
    <dbReference type="NCBI Taxonomy" id="394733"/>
    <lineage>
        <taxon>Bacteria</taxon>
        <taxon>Pseudomonadati</taxon>
        <taxon>Pseudomonadota</taxon>
        <taxon>Alphaproteobacteria</taxon>
        <taxon>Sphingomonadales</taxon>
        <taxon>Sphingomonadaceae</taxon>
        <taxon>Parasphingorhabdus</taxon>
    </lineage>
</organism>
<accession>A0ABN1AYL0</accession>
<name>A0ABN1AYL0_9SPHN</name>
<dbReference type="EMBL" id="BAAAEM010000003">
    <property type="protein sequence ID" value="GAA0486568.1"/>
    <property type="molecule type" value="Genomic_DNA"/>
</dbReference>
<proteinExistence type="predicted"/>
<evidence type="ECO:0008006" key="3">
    <source>
        <dbReference type="Google" id="ProtNLM"/>
    </source>
</evidence>
<gene>
    <name evidence="1" type="ORF">GCM10009096_31710</name>
</gene>
<dbReference type="Proteomes" id="UP001500713">
    <property type="component" value="Unassembled WGS sequence"/>
</dbReference>
<reference evidence="1 2" key="1">
    <citation type="journal article" date="2019" name="Int. J. Syst. Evol. Microbiol.">
        <title>The Global Catalogue of Microorganisms (GCM) 10K type strain sequencing project: providing services to taxonomists for standard genome sequencing and annotation.</title>
        <authorList>
            <consortium name="The Broad Institute Genomics Platform"/>
            <consortium name="The Broad Institute Genome Sequencing Center for Infectious Disease"/>
            <person name="Wu L."/>
            <person name="Ma J."/>
        </authorList>
    </citation>
    <scope>NUCLEOTIDE SEQUENCE [LARGE SCALE GENOMIC DNA]</scope>
    <source>
        <strain evidence="1 2">JCM 14162</strain>
    </source>
</reference>